<reference evidence="13 14" key="1">
    <citation type="submission" date="2017-03" db="EMBL/GenBank/DDBJ databases">
        <title>Lifting the veil on microbial sulfur biogeochemistry in mining wastewaters.</title>
        <authorList>
            <person name="Kantor R.S."/>
            <person name="Colenbrander Nelson T."/>
            <person name="Marshall S."/>
            <person name="Bennett D."/>
            <person name="Apte S."/>
            <person name="Camacho D."/>
            <person name="Thomas B.C."/>
            <person name="Warren L.A."/>
            <person name="Banfield J.F."/>
        </authorList>
    </citation>
    <scope>NUCLEOTIDE SEQUENCE [LARGE SCALE GENOMIC DNA]</scope>
    <source>
        <strain evidence="13">32-67-7</strain>
    </source>
</reference>
<dbReference type="Gene3D" id="2.40.170.20">
    <property type="entry name" value="TonB-dependent receptor, beta-barrel domain"/>
    <property type="match status" value="1"/>
</dbReference>
<protein>
    <recommendedName>
        <fullName evidence="12">TonB-dependent receptor-like beta-barrel domain-containing protein</fullName>
    </recommendedName>
</protein>
<dbReference type="SUPFAM" id="SSF56935">
    <property type="entry name" value="Porins"/>
    <property type="match status" value="1"/>
</dbReference>
<evidence type="ECO:0000256" key="5">
    <source>
        <dbReference type="ARBA" id="ARBA00022692"/>
    </source>
</evidence>
<evidence type="ECO:0000256" key="6">
    <source>
        <dbReference type="ARBA" id="ARBA00023004"/>
    </source>
</evidence>
<dbReference type="PANTHER" id="PTHR32552">
    <property type="entry name" value="FERRICHROME IRON RECEPTOR-RELATED"/>
    <property type="match status" value="1"/>
</dbReference>
<evidence type="ECO:0000313" key="14">
    <source>
        <dbReference type="Proteomes" id="UP000215616"/>
    </source>
</evidence>
<keyword evidence="6" id="KW-0408">Iron</keyword>
<evidence type="ECO:0000259" key="12">
    <source>
        <dbReference type="Pfam" id="PF00593"/>
    </source>
</evidence>
<dbReference type="InterPro" id="IPR039426">
    <property type="entry name" value="TonB-dep_rcpt-like"/>
</dbReference>
<proteinExistence type="predicted"/>
<comment type="caution">
    <text evidence="13">The sequence shown here is derived from an EMBL/GenBank/DDBJ whole genome shotgun (WGS) entry which is preliminary data.</text>
</comment>
<keyword evidence="9" id="KW-0472">Membrane</keyword>
<keyword evidence="2" id="KW-0813">Transport</keyword>
<dbReference type="Pfam" id="PF00593">
    <property type="entry name" value="TonB_dep_Rec_b-barrel"/>
    <property type="match status" value="1"/>
</dbReference>
<evidence type="ECO:0000256" key="11">
    <source>
        <dbReference type="SAM" id="MobiDB-lite"/>
    </source>
</evidence>
<keyword evidence="7" id="KW-0406">Ion transport</keyword>
<keyword evidence="10" id="KW-0998">Cell outer membrane</keyword>
<accession>A0A258CTN9</accession>
<dbReference type="PANTHER" id="PTHR32552:SF81">
    <property type="entry name" value="TONB-DEPENDENT OUTER MEMBRANE RECEPTOR"/>
    <property type="match status" value="1"/>
</dbReference>
<dbReference type="GO" id="GO:0009279">
    <property type="term" value="C:cell outer membrane"/>
    <property type="evidence" value="ECO:0007669"/>
    <property type="project" value="UniProtKB-SubCell"/>
</dbReference>
<dbReference type="InterPro" id="IPR036942">
    <property type="entry name" value="Beta-barrel_TonB_sf"/>
</dbReference>
<evidence type="ECO:0000256" key="8">
    <source>
        <dbReference type="ARBA" id="ARBA00023077"/>
    </source>
</evidence>
<dbReference type="GO" id="GO:0006826">
    <property type="term" value="P:iron ion transport"/>
    <property type="evidence" value="ECO:0007669"/>
    <property type="project" value="UniProtKB-KW"/>
</dbReference>
<dbReference type="EMBL" id="NCDQ01000442">
    <property type="protein sequence ID" value="OYW99004.1"/>
    <property type="molecule type" value="Genomic_DNA"/>
</dbReference>
<keyword evidence="3" id="KW-1134">Transmembrane beta strand</keyword>
<comment type="subcellular location">
    <subcellularLocation>
        <location evidence="1">Cell outer membrane</location>
        <topology evidence="1">Multi-pass membrane protein</topology>
    </subcellularLocation>
</comment>
<dbReference type="Proteomes" id="UP000215616">
    <property type="component" value="Unassembled WGS sequence"/>
</dbReference>
<name>A0A258CTN9_CAUVI</name>
<keyword evidence="8" id="KW-0798">TonB box</keyword>
<organism evidence="13 14">
    <name type="scientific">Caulobacter vibrioides</name>
    <name type="common">Caulobacter crescentus</name>
    <dbReference type="NCBI Taxonomy" id="155892"/>
    <lineage>
        <taxon>Bacteria</taxon>
        <taxon>Pseudomonadati</taxon>
        <taxon>Pseudomonadota</taxon>
        <taxon>Alphaproteobacteria</taxon>
        <taxon>Caulobacterales</taxon>
        <taxon>Caulobacteraceae</taxon>
        <taxon>Caulobacter</taxon>
    </lineage>
</organism>
<evidence type="ECO:0000256" key="4">
    <source>
        <dbReference type="ARBA" id="ARBA00022496"/>
    </source>
</evidence>
<feature type="domain" description="TonB-dependent receptor-like beta-barrel" evidence="12">
    <location>
        <begin position="48"/>
        <end position="190"/>
    </location>
</feature>
<gene>
    <name evidence="13" type="ORF">B7Z12_18890</name>
</gene>
<keyword evidence="4" id="KW-0410">Iron transport</keyword>
<dbReference type="InterPro" id="IPR000531">
    <property type="entry name" value="Beta-barrel_TonB"/>
</dbReference>
<evidence type="ECO:0000256" key="7">
    <source>
        <dbReference type="ARBA" id="ARBA00023065"/>
    </source>
</evidence>
<evidence type="ECO:0000256" key="10">
    <source>
        <dbReference type="ARBA" id="ARBA00023237"/>
    </source>
</evidence>
<evidence type="ECO:0000256" key="2">
    <source>
        <dbReference type="ARBA" id="ARBA00022448"/>
    </source>
</evidence>
<evidence type="ECO:0000313" key="13">
    <source>
        <dbReference type="EMBL" id="OYW99004.1"/>
    </source>
</evidence>
<feature type="region of interest" description="Disordered" evidence="11">
    <location>
        <begin position="1"/>
        <end position="23"/>
    </location>
</feature>
<evidence type="ECO:0000256" key="9">
    <source>
        <dbReference type="ARBA" id="ARBA00023136"/>
    </source>
</evidence>
<sequence length="199" mass="22087">MISAMEKADGKGKGDIDGGHRIDANFDNIPEQMGPGFIPFDAVTEDQLNDLEQYTQEIRLASDTNEALEWQVGAFYFDSSFGVTSVDGYYGATTVYHGNESWAVFGQSTYNLTDRWDITGGVRYTYDEKTFWVGQQNVDGFALVTGDASIQNYDPLKVDDGQVSWELSSNYRLTDTTSVFGRVASGFGRPVPRCGRHHS</sequence>
<dbReference type="AlphaFoldDB" id="A0A258CTN9"/>
<evidence type="ECO:0000256" key="3">
    <source>
        <dbReference type="ARBA" id="ARBA00022452"/>
    </source>
</evidence>
<keyword evidence="5" id="KW-0812">Transmembrane</keyword>
<evidence type="ECO:0000256" key="1">
    <source>
        <dbReference type="ARBA" id="ARBA00004571"/>
    </source>
</evidence>